<sequence length="288" mass="32486">MSTQLSSQLPSLSKLYHYDGGKRRWLQGKLEAIAASSNQLRSFSLVTWNVDFMAPFEKARLRAAVDHLESRLSPRLSPPPSPTIILLQEVHEECFDTLLEHKFIREFYHSHRHLLKEQLQHNHARAQVARSPSVRRRKGSLRFRIANTHLESLPGFGDKARPKQLKIVADMLTAPNVNGGLVAGDMNCISLSDQGLPEQLSLTDAWLAMAVRPTTDGVDDDTGETEGHTWGYQPRSQFPPNRLDKVLTVGELKVVDMERVGVGLKIKDKDEWVSDHYGLLAKIVFPLE</sequence>
<comment type="cofactor">
    <cofactor evidence="2">
        <name>Mg(2+)</name>
        <dbReference type="ChEBI" id="CHEBI:18420"/>
    </cofactor>
</comment>
<keyword evidence="14" id="KW-1185">Reference proteome</keyword>
<dbReference type="GO" id="GO:0070260">
    <property type="term" value="F:5'-tyrosyl-DNA phosphodiesterase activity"/>
    <property type="evidence" value="ECO:0007669"/>
    <property type="project" value="TreeGrafter"/>
</dbReference>
<keyword evidence="13" id="KW-0255">Endonuclease</keyword>
<comment type="subcellular location">
    <subcellularLocation>
        <location evidence="3">Nucleus</location>
        <location evidence="3">PML body</location>
    </subcellularLocation>
</comment>
<dbReference type="Gene3D" id="3.60.10.10">
    <property type="entry name" value="Endonuclease/exonuclease/phosphatase"/>
    <property type="match status" value="1"/>
</dbReference>
<evidence type="ECO:0000313" key="13">
    <source>
        <dbReference type="EMBL" id="KAJ7716519.1"/>
    </source>
</evidence>
<evidence type="ECO:0000313" key="14">
    <source>
        <dbReference type="Proteomes" id="UP001215598"/>
    </source>
</evidence>
<evidence type="ECO:0000256" key="7">
    <source>
        <dbReference type="ARBA" id="ARBA00022801"/>
    </source>
</evidence>
<dbReference type="GO" id="GO:0046872">
    <property type="term" value="F:metal ion binding"/>
    <property type="evidence" value="ECO:0007669"/>
    <property type="project" value="UniProtKB-KW"/>
</dbReference>
<gene>
    <name evidence="13" type="ORF">B0H16DRAFT_1898330</name>
</gene>
<keyword evidence="10" id="KW-0539">Nucleus</keyword>
<dbReference type="GO" id="GO:0006302">
    <property type="term" value="P:double-strand break repair"/>
    <property type="evidence" value="ECO:0007669"/>
    <property type="project" value="TreeGrafter"/>
</dbReference>
<name>A0AAD7HAR7_9AGAR</name>
<evidence type="ECO:0000256" key="8">
    <source>
        <dbReference type="ARBA" id="ARBA00022842"/>
    </source>
</evidence>
<dbReference type="AlphaFoldDB" id="A0AAD7HAR7"/>
<evidence type="ECO:0000256" key="3">
    <source>
        <dbReference type="ARBA" id="ARBA00004322"/>
    </source>
</evidence>
<dbReference type="GO" id="GO:0004519">
    <property type="term" value="F:endonuclease activity"/>
    <property type="evidence" value="ECO:0007669"/>
    <property type="project" value="UniProtKB-KW"/>
</dbReference>
<dbReference type="InterPro" id="IPR036691">
    <property type="entry name" value="Endo/exonu/phosph_ase_sf"/>
</dbReference>
<evidence type="ECO:0000259" key="12">
    <source>
        <dbReference type="Pfam" id="PF03372"/>
    </source>
</evidence>
<organism evidence="13 14">
    <name type="scientific">Mycena metata</name>
    <dbReference type="NCBI Taxonomy" id="1033252"/>
    <lineage>
        <taxon>Eukaryota</taxon>
        <taxon>Fungi</taxon>
        <taxon>Dikarya</taxon>
        <taxon>Basidiomycota</taxon>
        <taxon>Agaricomycotina</taxon>
        <taxon>Agaricomycetes</taxon>
        <taxon>Agaricomycetidae</taxon>
        <taxon>Agaricales</taxon>
        <taxon>Marasmiineae</taxon>
        <taxon>Mycenaceae</taxon>
        <taxon>Mycena</taxon>
    </lineage>
</organism>
<protein>
    <submittedName>
        <fullName evidence="13">Endonuclease/exonuclease/phosphatase</fullName>
    </submittedName>
</protein>
<evidence type="ECO:0000256" key="4">
    <source>
        <dbReference type="ARBA" id="ARBA00022722"/>
    </source>
</evidence>
<comment type="caution">
    <text evidence="13">The sequence shown here is derived from an EMBL/GenBank/DDBJ whole genome shotgun (WGS) entry which is preliminary data.</text>
</comment>
<reference evidence="13" key="1">
    <citation type="submission" date="2023-03" db="EMBL/GenBank/DDBJ databases">
        <title>Massive genome expansion in bonnet fungi (Mycena s.s.) driven by repeated elements and novel gene families across ecological guilds.</title>
        <authorList>
            <consortium name="Lawrence Berkeley National Laboratory"/>
            <person name="Harder C.B."/>
            <person name="Miyauchi S."/>
            <person name="Viragh M."/>
            <person name="Kuo A."/>
            <person name="Thoen E."/>
            <person name="Andreopoulos B."/>
            <person name="Lu D."/>
            <person name="Skrede I."/>
            <person name="Drula E."/>
            <person name="Henrissat B."/>
            <person name="Morin E."/>
            <person name="Kohler A."/>
            <person name="Barry K."/>
            <person name="LaButti K."/>
            <person name="Morin E."/>
            <person name="Salamov A."/>
            <person name="Lipzen A."/>
            <person name="Mereny Z."/>
            <person name="Hegedus B."/>
            <person name="Baldrian P."/>
            <person name="Stursova M."/>
            <person name="Weitz H."/>
            <person name="Taylor A."/>
            <person name="Grigoriev I.V."/>
            <person name="Nagy L.G."/>
            <person name="Martin F."/>
            <person name="Kauserud H."/>
        </authorList>
    </citation>
    <scope>NUCLEOTIDE SEQUENCE</scope>
    <source>
        <strain evidence="13">CBHHK182m</strain>
    </source>
</reference>
<keyword evidence="5" id="KW-0479">Metal-binding</keyword>
<dbReference type="PANTHER" id="PTHR15822:SF4">
    <property type="entry name" value="TYROSYL-DNA PHOSPHODIESTERASE 2"/>
    <property type="match status" value="1"/>
</dbReference>
<dbReference type="GO" id="GO:0005737">
    <property type="term" value="C:cytoplasm"/>
    <property type="evidence" value="ECO:0007669"/>
    <property type="project" value="TreeGrafter"/>
</dbReference>
<evidence type="ECO:0000256" key="9">
    <source>
        <dbReference type="ARBA" id="ARBA00023204"/>
    </source>
</evidence>
<keyword evidence="4" id="KW-0540">Nuclease</keyword>
<dbReference type="InterPro" id="IPR005135">
    <property type="entry name" value="Endo/exonuclease/phosphatase"/>
</dbReference>
<dbReference type="PANTHER" id="PTHR15822">
    <property type="entry name" value="TRAF AND TNF RECEPTOR-ASSOCIATED PROTEIN"/>
    <property type="match status" value="1"/>
</dbReference>
<proteinExistence type="predicted"/>
<evidence type="ECO:0000256" key="2">
    <source>
        <dbReference type="ARBA" id="ARBA00001946"/>
    </source>
</evidence>
<feature type="domain" description="Endonuclease/exonuclease/phosphatase" evidence="12">
    <location>
        <begin position="46"/>
        <end position="276"/>
    </location>
</feature>
<keyword evidence="6" id="KW-0227">DNA damage</keyword>
<feature type="region of interest" description="Disordered" evidence="11">
    <location>
        <begin position="215"/>
        <end position="235"/>
    </location>
</feature>
<evidence type="ECO:0000256" key="10">
    <source>
        <dbReference type="ARBA" id="ARBA00023242"/>
    </source>
</evidence>
<keyword evidence="8" id="KW-0460">Magnesium</keyword>
<dbReference type="SUPFAM" id="SSF56219">
    <property type="entry name" value="DNase I-like"/>
    <property type="match status" value="1"/>
</dbReference>
<evidence type="ECO:0000256" key="1">
    <source>
        <dbReference type="ARBA" id="ARBA00001936"/>
    </source>
</evidence>
<dbReference type="EMBL" id="JARKIB010000290">
    <property type="protein sequence ID" value="KAJ7716519.1"/>
    <property type="molecule type" value="Genomic_DNA"/>
</dbReference>
<dbReference type="Pfam" id="PF03372">
    <property type="entry name" value="Exo_endo_phos"/>
    <property type="match status" value="1"/>
</dbReference>
<dbReference type="InterPro" id="IPR051547">
    <property type="entry name" value="TDP2-like"/>
</dbReference>
<dbReference type="GO" id="GO:0003697">
    <property type="term" value="F:single-stranded DNA binding"/>
    <property type="evidence" value="ECO:0007669"/>
    <property type="project" value="TreeGrafter"/>
</dbReference>
<comment type="cofactor">
    <cofactor evidence="1">
        <name>Mn(2+)</name>
        <dbReference type="ChEBI" id="CHEBI:29035"/>
    </cofactor>
</comment>
<keyword evidence="9" id="KW-0234">DNA repair</keyword>
<evidence type="ECO:0000256" key="6">
    <source>
        <dbReference type="ARBA" id="ARBA00022763"/>
    </source>
</evidence>
<dbReference type="Proteomes" id="UP001215598">
    <property type="component" value="Unassembled WGS sequence"/>
</dbReference>
<keyword evidence="7" id="KW-0378">Hydrolase</keyword>
<evidence type="ECO:0000256" key="5">
    <source>
        <dbReference type="ARBA" id="ARBA00022723"/>
    </source>
</evidence>
<evidence type="ECO:0000256" key="11">
    <source>
        <dbReference type="SAM" id="MobiDB-lite"/>
    </source>
</evidence>
<accession>A0AAD7HAR7</accession>